<comment type="subcellular location">
    <subcellularLocation>
        <location evidence="4">Cytoplasm</location>
    </subcellularLocation>
</comment>
<proteinExistence type="inferred from homology"/>
<keyword evidence="6" id="KW-1185">Reference proteome</keyword>
<dbReference type="AlphaFoldDB" id="A0A930YX83"/>
<dbReference type="PANTHER" id="PTHR43213">
    <property type="entry name" value="BIFUNCTIONAL DTTP/UTP PYROPHOSPHATASE/METHYLTRANSFERASE PROTEIN-RELATED"/>
    <property type="match status" value="1"/>
</dbReference>
<comment type="caution">
    <text evidence="5">The sequence shown here is derived from an EMBL/GenBank/DDBJ whole genome shotgun (WGS) entry which is preliminary data.</text>
</comment>
<name>A0A930YX83_9FLAO</name>
<evidence type="ECO:0000313" key="5">
    <source>
        <dbReference type="EMBL" id="MBF5027930.1"/>
    </source>
</evidence>
<dbReference type="PIRSF" id="PIRSF006305">
    <property type="entry name" value="Maf"/>
    <property type="match status" value="1"/>
</dbReference>
<comment type="cofactor">
    <cofactor evidence="1 4">
        <name>a divalent metal cation</name>
        <dbReference type="ChEBI" id="CHEBI:60240"/>
    </cofactor>
</comment>
<evidence type="ECO:0000256" key="4">
    <source>
        <dbReference type="HAMAP-Rule" id="MF_00528"/>
    </source>
</evidence>
<comment type="catalytic activity">
    <reaction evidence="4">
        <text>UTP + H2O = UMP + diphosphate + H(+)</text>
        <dbReference type="Rhea" id="RHEA:29395"/>
        <dbReference type="ChEBI" id="CHEBI:15377"/>
        <dbReference type="ChEBI" id="CHEBI:15378"/>
        <dbReference type="ChEBI" id="CHEBI:33019"/>
        <dbReference type="ChEBI" id="CHEBI:46398"/>
        <dbReference type="ChEBI" id="CHEBI:57865"/>
        <dbReference type="EC" id="3.6.1.9"/>
    </reaction>
</comment>
<evidence type="ECO:0000256" key="1">
    <source>
        <dbReference type="ARBA" id="ARBA00001968"/>
    </source>
</evidence>
<dbReference type="GO" id="GO:0009117">
    <property type="term" value="P:nucleotide metabolic process"/>
    <property type="evidence" value="ECO:0007669"/>
    <property type="project" value="UniProtKB-KW"/>
</dbReference>
<dbReference type="CDD" id="cd00555">
    <property type="entry name" value="Maf"/>
    <property type="match status" value="1"/>
</dbReference>
<dbReference type="Pfam" id="PF02545">
    <property type="entry name" value="Maf"/>
    <property type="match status" value="1"/>
</dbReference>
<dbReference type="GO" id="GO:0047429">
    <property type="term" value="F:nucleoside triphosphate diphosphatase activity"/>
    <property type="evidence" value="ECO:0007669"/>
    <property type="project" value="UniProtKB-EC"/>
</dbReference>
<protein>
    <recommendedName>
        <fullName evidence="4">dTTP/UTP pyrophosphatase</fullName>
        <shortName evidence="4">dTTPase/UTPase</shortName>
        <ecNumber evidence="4">3.6.1.9</ecNumber>
    </recommendedName>
    <alternativeName>
        <fullName evidence="4">Nucleoside triphosphate pyrophosphatase</fullName>
    </alternativeName>
    <alternativeName>
        <fullName evidence="4">Nucleotide pyrophosphatase</fullName>
        <shortName evidence="4">Nucleotide PPase</shortName>
    </alternativeName>
</protein>
<keyword evidence="2 4" id="KW-0378">Hydrolase</keyword>
<organism evidence="5 6">
    <name type="scientific">Planobacterium oryzisoli</name>
    <dbReference type="NCBI Taxonomy" id="2771435"/>
    <lineage>
        <taxon>Bacteria</taxon>
        <taxon>Pseudomonadati</taxon>
        <taxon>Bacteroidota</taxon>
        <taxon>Flavobacteriia</taxon>
        <taxon>Flavobacteriales</taxon>
        <taxon>Weeksellaceae</taxon>
        <taxon>Chryseobacterium group</taxon>
        <taxon>Chryseobacterium</taxon>
    </lineage>
</organism>
<dbReference type="Gene3D" id="3.90.950.10">
    <property type="match status" value="1"/>
</dbReference>
<dbReference type="GO" id="GO:0005737">
    <property type="term" value="C:cytoplasm"/>
    <property type="evidence" value="ECO:0007669"/>
    <property type="project" value="UniProtKB-SubCell"/>
</dbReference>
<gene>
    <name evidence="5" type="primary">maf</name>
    <name evidence="5" type="ORF">IC612_08985</name>
</gene>
<evidence type="ECO:0000256" key="2">
    <source>
        <dbReference type="ARBA" id="ARBA00022801"/>
    </source>
</evidence>
<dbReference type="RefSeq" id="WP_194739855.1">
    <property type="nucleotide sequence ID" value="NZ_JADKYY010000012.1"/>
</dbReference>
<feature type="site" description="Important for substrate specificity" evidence="4">
    <location>
        <position position="12"/>
    </location>
</feature>
<evidence type="ECO:0000256" key="3">
    <source>
        <dbReference type="ARBA" id="ARBA00023080"/>
    </source>
</evidence>
<feature type="site" description="Important for substrate specificity" evidence="4">
    <location>
        <position position="70"/>
    </location>
</feature>
<dbReference type="Proteomes" id="UP000694480">
    <property type="component" value="Unassembled WGS sequence"/>
</dbReference>
<feature type="active site" description="Proton acceptor" evidence="4">
    <location>
        <position position="69"/>
    </location>
</feature>
<comment type="function">
    <text evidence="4">Nucleoside triphosphate pyrophosphatase that hydrolyzes dTTP and UTP. May have a dual role in cell division arrest and in preventing the incorporation of modified nucleotides into cellular nucleic acids.</text>
</comment>
<dbReference type="InterPro" id="IPR029001">
    <property type="entry name" value="ITPase-like_fam"/>
</dbReference>
<comment type="caution">
    <text evidence="4">Lacks conserved residue(s) required for the propagation of feature annotation.</text>
</comment>
<dbReference type="NCBIfam" id="TIGR00172">
    <property type="entry name" value="maf"/>
    <property type="match status" value="1"/>
</dbReference>
<evidence type="ECO:0000313" key="6">
    <source>
        <dbReference type="Proteomes" id="UP000694480"/>
    </source>
</evidence>
<dbReference type="EMBL" id="JADKYY010000012">
    <property type="protein sequence ID" value="MBF5027930.1"/>
    <property type="molecule type" value="Genomic_DNA"/>
</dbReference>
<feature type="site" description="Important for substrate specificity" evidence="4">
    <location>
        <position position="152"/>
    </location>
</feature>
<dbReference type="InterPro" id="IPR003697">
    <property type="entry name" value="Maf-like"/>
</dbReference>
<dbReference type="SUPFAM" id="SSF52972">
    <property type="entry name" value="ITPase-like"/>
    <property type="match status" value="1"/>
</dbReference>
<reference evidence="5" key="1">
    <citation type="submission" date="2020-11" db="EMBL/GenBank/DDBJ databases">
        <title>Genome seq and assembly of Planobacterium sp.</title>
        <authorList>
            <person name="Chhetri G."/>
        </authorList>
    </citation>
    <scope>NUCLEOTIDE SEQUENCE</scope>
    <source>
        <strain evidence="5">GCR5</strain>
    </source>
</reference>
<keyword evidence="3 4" id="KW-0546">Nucleotide metabolism</keyword>
<accession>A0A930YX83</accession>
<sequence>MYRLLLASQSPRRQELLSSLGFSFNVVSTGTEELYPQDLPAAEIAPYLSELKAREYGPLERGDLLLTADTVVVQKERILEKPLDAAHAQEMLLLLSGSSHQVYTSFTLRSTDASSTYTDRATVHFDTFSPEEIQYYIARYKPFDKAGSYGIQEWLGMSKVTGIEGSFYTIMGLPTHLVYCHLSPYFPLG</sequence>
<comment type="catalytic activity">
    <reaction evidence="4">
        <text>dTTP + H2O = dTMP + diphosphate + H(+)</text>
        <dbReference type="Rhea" id="RHEA:28534"/>
        <dbReference type="ChEBI" id="CHEBI:15377"/>
        <dbReference type="ChEBI" id="CHEBI:15378"/>
        <dbReference type="ChEBI" id="CHEBI:33019"/>
        <dbReference type="ChEBI" id="CHEBI:37568"/>
        <dbReference type="ChEBI" id="CHEBI:63528"/>
        <dbReference type="EC" id="3.6.1.9"/>
    </reaction>
</comment>
<dbReference type="HAMAP" id="MF_00528">
    <property type="entry name" value="Maf"/>
    <property type="match status" value="1"/>
</dbReference>
<dbReference type="EC" id="3.6.1.9" evidence="4"/>
<keyword evidence="4" id="KW-0963">Cytoplasm</keyword>
<dbReference type="PANTHER" id="PTHR43213:SF5">
    <property type="entry name" value="BIFUNCTIONAL DTTP_UTP PYROPHOSPHATASE_METHYLTRANSFERASE PROTEIN-RELATED"/>
    <property type="match status" value="1"/>
</dbReference>
<comment type="similarity">
    <text evidence="4">Belongs to the Maf family. YhdE subfamily.</text>
</comment>